<dbReference type="Proteomes" id="UP000825002">
    <property type="component" value="Unassembled WGS sequence"/>
</dbReference>
<evidence type="ECO:0000313" key="2">
    <source>
        <dbReference type="Proteomes" id="UP000825002"/>
    </source>
</evidence>
<name>A0ABQ7S6G8_9ACAR</name>
<keyword evidence="2" id="KW-1185">Reference proteome</keyword>
<comment type="caution">
    <text evidence="1">The sequence shown here is derived from an EMBL/GenBank/DDBJ whole genome shotgun (WGS) entry which is preliminary data.</text>
</comment>
<sequence length="82" mass="9529">MQMTMMIQTITACAIRLIVPPNYRISAKIFSRRLEFAQYLDQVPELGVSQLWSNEQIVDRLMDSFNIEAEAKDYDKTKTPQS</sequence>
<feature type="non-terminal residue" evidence="1">
    <location>
        <position position="82"/>
    </location>
</feature>
<organism evidence="1 2">
    <name type="scientific">Fragariocoptes setiger</name>
    <dbReference type="NCBI Taxonomy" id="1670756"/>
    <lineage>
        <taxon>Eukaryota</taxon>
        <taxon>Metazoa</taxon>
        <taxon>Ecdysozoa</taxon>
        <taxon>Arthropoda</taxon>
        <taxon>Chelicerata</taxon>
        <taxon>Arachnida</taxon>
        <taxon>Acari</taxon>
        <taxon>Acariformes</taxon>
        <taxon>Trombidiformes</taxon>
        <taxon>Prostigmata</taxon>
        <taxon>Eupodina</taxon>
        <taxon>Eriophyoidea</taxon>
        <taxon>Phytoptidae</taxon>
        <taxon>Fragariocoptes</taxon>
    </lineage>
</organism>
<protein>
    <submittedName>
        <fullName evidence="1">Uncharacterized protein</fullName>
    </submittedName>
</protein>
<proteinExistence type="predicted"/>
<reference evidence="1 2" key="1">
    <citation type="submission" date="2020-10" db="EMBL/GenBank/DDBJ databases">
        <authorList>
            <person name="Klimov P.B."/>
            <person name="Dyachkov S.M."/>
            <person name="Chetverikov P.E."/>
        </authorList>
    </citation>
    <scope>NUCLEOTIDE SEQUENCE [LARGE SCALE GENOMIC DNA]</scope>
    <source>
        <strain evidence="1">BMOC 18-1129-001#AD2665</strain>
        <tissue evidence="1">Entire mites</tissue>
    </source>
</reference>
<accession>A0ABQ7S6G8</accession>
<evidence type="ECO:0000313" key="1">
    <source>
        <dbReference type="EMBL" id="KAG9508830.1"/>
    </source>
</evidence>
<dbReference type="EMBL" id="JAIFTH010000913">
    <property type="protein sequence ID" value="KAG9508830.1"/>
    <property type="molecule type" value="Genomic_DNA"/>
</dbReference>
<gene>
    <name evidence="1" type="ORF">GZH46_02666</name>
</gene>